<feature type="transmembrane region" description="Helical" evidence="13">
    <location>
        <begin position="320"/>
        <end position="336"/>
    </location>
</feature>
<feature type="transmembrane region" description="Helical" evidence="13">
    <location>
        <begin position="245"/>
        <end position="269"/>
    </location>
</feature>
<comment type="caution">
    <text evidence="14">The sequence shown here is derived from an EMBL/GenBank/DDBJ whole genome shotgun (WGS) entry which is preliminary data.</text>
</comment>
<dbReference type="Pfam" id="PF05631">
    <property type="entry name" value="MFS_5"/>
    <property type="match status" value="1"/>
</dbReference>
<dbReference type="PANTHER" id="PTHR23516:SF1">
    <property type="entry name" value="MOLYBDATE-ANION TRANSPORTER"/>
    <property type="match status" value="1"/>
</dbReference>
<evidence type="ECO:0000256" key="1">
    <source>
        <dbReference type="ARBA" id="ARBA00003019"/>
    </source>
</evidence>
<keyword evidence="7 13" id="KW-1133">Transmembrane helix</keyword>
<feature type="transmembrane region" description="Helical" evidence="13">
    <location>
        <begin position="164"/>
        <end position="182"/>
    </location>
</feature>
<keyword evidence="9 13" id="KW-0472">Membrane</keyword>
<evidence type="ECO:0000256" key="12">
    <source>
        <dbReference type="SAM" id="MobiDB-lite"/>
    </source>
</evidence>
<feature type="transmembrane region" description="Helical" evidence="13">
    <location>
        <begin position="348"/>
        <end position="368"/>
    </location>
</feature>
<organism evidence="14 15">
    <name type="scientific">Gnomoniopsis smithogilvyi</name>
    <dbReference type="NCBI Taxonomy" id="1191159"/>
    <lineage>
        <taxon>Eukaryota</taxon>
        <taxon>Fungi</taxon>
        <taxon>Dikarya</taxon>
        <taxon>Ascomycota</taxon>
        <taxon>Pezizomycotina</taxon>
        <taxon>Sordariomycetes</taxon>
        <taxon>Sordariomycetidae</taxon>
        <taxon>Diaporthales</taxon>
        <taxon>Gnomoniaceae</taxon>
        <taxon>Gnomoniopsis</taxon>
    </lineage>
</organism>
<dbReference type="GO" id="GO:0006811">
    <property type="term" value="P:monoatomic ion transport"/>
    <property type="evidence" value="ECO:0007669"/>
    <property type="project" value="UniProtKB-KW"/>
</dbReference>
<evidence type="ECO:0000256" key="2">
    <source>
        <dbReference type="ARBA" id="ARBA00004651"/>
    </source>
</evidence>
<evidence type="ECO:0000256" key="3">
    <source>
        <dbReference type="ARBA" id="ARBA00021242"/>
    </source>
</evidence>
<keyword evidence="5" id="KW-1003">Cell membrane</keyword>
<name>A0A9W9CXW1_9PEZI</name>
<dbReference type="GO" id="GO:0015098">
    <property type="term" value="F:molybdate ion transmembrane transporter activity"/>
    <property type="evidence" value="ECO:0007669"/>
    <property type="project" value="InterPro"/>
</dbReference>
<evidence type="ECO:0000256" key="11">
    <source>
        <dbReference type="ARBA" id="ARBA00032555"/>
    </source>
</evidence>
<reference evidence="14" key="1">
    <citation type="submission" date="2022-10" db="EMBL/GenBank/DDBJ databases">
        <title>Tapping the CABI collections for fungal endophytes: first genome assemblies for Collariella, Neodidymelliopsis, Ascochyta clinopodiicola, Didymella pomorum, Didymosphaeria variabile, Neocosmospora piperis and Neocucurbitaria cava.</title>
        <authorList>
            <person name="Hill R."/>
        </authorList>
    </citation>
    <scope>NUCLEOTIDE SEQUENCE</scope>
    <source>
        <strain evidence="14">IMI 355082</strain>
    </source>
</reference>
<dbReference type="OrthoDB" id="263957at2759"/>
<comment type="function">
    <text evidence="1">Mediates high-affinity intracellular uptake of the rare oligo-element molybdenum.</text>
</comment>
<evidence type="ECO:0000256" key="4">
    <source>
        <dbReference type="ARBA" id="ARBA00022448"/>
    </source>
</evidence>
<dbReference type="Proteomes" id="UP001140453">
    <property type="component" value="Unassembled WGS sequence"/>
</dbReference>
<evidence type="ECO:0000313" key="14">
    <source>
        <dbReference type="EMBL" id="KAJ4392951.1"/>
    </source>
</evidence>
<evidence type="ECO:0000256" key="8">
    <source>
        <dbReference type="ARBA" id="ARBA00023065"/>
    </source>
</evidence>
<feature type="compositionally biased region" description="Basic and acidic residues" evidence="12">
    <location>
        <begin position="1"/>
        <end position="10"/>
    </location>
</feature>
<evidence type="ECO:0000256" key="7">
    <source>
        <dbReference type="ARBA" id="ARBA00022989"/>
    </source>
</evidence>
<keyword evidence="15" id="KW-1185">Reference proteome</keyword>
<protein>
    <recommendedName>
        <fullName evidence="3">Molybdate-anion transporter</fullName>
    </recommendedName>
    <alternativeName>
        <fullName evidence="10">Major facilitator superfamily domain-containing protein 5</fullName>
    </alternativeName>
    <alternativeName>
        <fullName evidence="11">Molybdate transporter 2 homolog</fullName>
    </alternativeName>
</protein>
<proteinExistence type="predicted"/>
<dbReference type="InterPro" id="IPR036259">
    <property type="entry name" value="MFS_trans_sf"/>
</dbReference>
<dbReference type="GO" id="GO:0005886">
    <property type="term" value="C:plasma membrane"/>
    <property type="evidence" value="ECO:0007669"/>
    <property type="project" value="UniProtKB-SubCell"/>
</dbReference>
<keyword evidence="8" id="KW-0406">Ion transport</keyword>
<evidence type="ECO:0000256" key="10">
    <source>
        <dbReference type="ARBA" id="ARBA00030646"/>
    </source>
</evidence>
<evidence type="ECO:0000256" key="13">
    <source>
        <dbReference type="SAM" id="Phobius"/>
    </source>
</evidence>
<feature type="transmembrane region" description="Helical" evidence="13">
    <location>
        <begin position="99"/>
        <end position="117"/>
    </location>
</feature>
<feature type="transmembrane region" description="Helical" evidence="13">
    <location>
        <begin position="194"/>
        <end position="211"/>
    </location>
</feature>
<dbReference type="PANTHER" id="PTHR23516">
    <property type="entry name" value="SAM (S-ADENOSYL METHIONINE) TRANSPORTER"/>
    <property type="match status" value="1"/>
</dbReference>
<comment type="subcellular location">
    <subcellularLocation>
        <location evidence="2">Cell membrane</location>
        <topology evidence="2">Multi-pass membrane protein</topology>
    </subcellularLocation>
</comment>
<dbReference type="AlphaFoldDB" id="A0A9W9CXW1"/>
<feature type="transmembrane region" description="Helical" evidence="13">
    <location>
        <begin position="64"/>
        <end position="87"/>
    </location>
</feature>
<keyword evidence="6 13" id="KW-0812">Transmembrane</keyword>
<accession>A0A9W9CXW1</accession>
<evidence type="ECO:0000313" key="15">
    <source>
        <dbReference type="Proteomes" id="UP001140453"/>
    </source>
</evidence>
<feature type="transmembrane region" description="Helical" evidence="13">
    <location>
        <begin position="123"/>
        <end position="143"/>
    </location>
</feature>
<gene>
    <name evidence="14" type="ORF">N0V93_002155</name>
</gene>
<dbReference type="SUPFAM" id="SSF103473">
    <property type="entry name" value="MFS general substrate transporter"/>
    <property type="match status" value="1"/>
</dbReference>
<dbReference type="EMBL" id="JAPEVB010000002">
    <property type="protein sequence ID" value="KAJ4392951.1"/>
    <property type="molecule type" value="Genomic_DNA"/>
</dbReference>
<evidence type="ECO:0000256" key="6">
    <source>
        <dbReference type="ARBA" id="ARBA00022692"/>
    </source>
</evidence>
<sequence length="435" mass="47425">MRYSSRETPGDKPTGSRNAIKDKVPVDTAEASQWPFLTVFALVMGSDWLQGPFLYSLYREEHGVSSALVSTLFTTGFVSGALSAYVTGTLADAHGRKRACLFFCAAYALSCILTTIPSLPLLFVGRILGGISTSLLFSVFESWMVTDFHARKLGSKGGDLSRTFGLMSTLNSVVAIVSGVFSEWIVGVAGTRKAPFAAAALLLGAASWVIATRWKENYGDSASKKADDKQSTKPKLWDMLKDPRIVCLGLASTMFEGSMYLFVFFWGPALTSARKYEAASGAAKSTSGLPYGIIFASFMASVLAASLVFNIAMDRKILKYTYLLLGILGVADLVFYLLEQPRSEQMTFWLFCLFEACVGMYWPCMGYLKGQLIEDGLRAQLYSLLRVPLNVFVVVSLYFTGDGDAYGKVFSVCSRLLLAAIGALYAMAMNEEELP</sequence>
<dbReference type="InterPro" id="IPR008509">
    <property type="entry name" value="MOT2/MFSD5"/>
</dbReference>
<feature type="region of interest" description="Disordered" evidence="12">
    <location>
        <begin position="1"/>
        <end position="22"/>
    </location>
</feature>
<keyword evidence="4" id="KW-0813">Transport</keyword>
<evidence type="ECO:0000256" key="5">
    <source>
        <dbReference type="ARBA" id="ARBA00022475"/>
    </source>
</evidence>
<dbReference type="Gene3D" id="1.20.1250.20">
    <property type="entry name" value="MFS general substrate transporter like domains"/>
    <property type="match status" value="1"/>
</dbReference>
<feature type="transmembrane region" description="Helical" evidence="13">
    <location>
        <begin position="380"/>
        <end position="399"/>
    </location>
</feature>
<evidence type="ECO:0000256" key="9">
    <source>
        <dbReference type="ARBA" id="ARBA00023136"/>
    </source>
</evidence>
<feature type="transmembrane region" description="Helical" evidence="13">
    <location>
        <begin position="289"/>
        <end position="313"/>
    </location>
</feature>